<proteinExistence type="predicted"/>
<sequence length="155" mass="17286">MNLELFRIGSGNDSTLGVLYERQEDGRHLLCFTLEDEFRAVKRPKETRIPAGTYPLALRDVGRLHPKYAAQFPDIHQGMLWVQNVPGFEWVYLHVGNRDDDTEGCILVGDSLQQNVTEAGFLGSSRAAYRRVYPLIATAIPGGVTLTITNLDSPP</sequence>
<dbReference type="Pfam" id="PF18925">
    <property type="entry name" value="DUF5675"/>
    <property type="match status" value="1"/>
</dbReference>
<gene>
    <name evidence="2" type="ORF">LCGC14_1785020</name>
</gene>
<protein>
    <recommendedName>
        <fullName evidence="1">DUF5675 domain-containing protein</fullName>
    </recommendedName>
</protein>
<accession>A0A0F9GU88</accession>
<dbReference type="InterPro" id="IPR043732">
    <property type="entry name" value="DUF5675"/>
</dbReference>
<dbReference type="AlphaFoldDB" id="A0A0F9GU88"/>
<reference evidence="2" key="1">
    <citation type="journal article" date="2015" name="Nature">
        <title>Complex archaea that bridge the gap between prokaryotes and eukaryotes.</title>
        <authorList>
            <person name="Spang A."/>
            <person name="Saw J.H."/>
            <person name="Jorgensen S.L."/>
            <person name="Zaremba-Niedzwiedzka K."/>
            <person name="Martijn J."/>
            <person name="Lind A.E."/>
            <person name="van Eijk R."/>
            <person name="Schleper C."/>
            <person name="Guy L."/>
            <person name="Ettema T.J."/>
        </authorList>
    </citation>
    <scope>NUCLEOTIDE SEQUENCE</scope>
</reference>
<evidence type="ECO:0000259" key="1">
    <source>
        <dbReference type="Pfam" id="PF18925"/>
    </source>
</evidence>
<organism evidence="2">
    <name type="scientific">marine sediment metagenome</name>
    <dbReference type="NCBI Taxonomy" id="412755"/>
    <lineage>
        <taxon>unclassified sequences</taxon>
        <taxon>metagenomes</taxon>
        <taxon>ecological metagenomes</taxon>
    </lineage>
</organism>
<name>A0A0F9GU88_9ZZZZ</name>
<dbReference type="EMBL" id="LAZR01016950">
    <property type="protein sequence ID" value="KKM02380.1"/>
    <property type="molecule type" value="Genomic_DNA"/>
</dbReference>
<comment type="caution">
    <text evidence="2">The sequence shown here is derived from an EMBL/GenBank/DDBJ whole genome shotgun (WGS) entry which is preliminary data.</text>
</comment>
<feature type="domain" description="DUF5675" evidence="1">
    <location>
        <begin position="5"/>
        <end position="137"/>
    </location>
</feature>
<evidence type="ECO:0000313" key="2">
    <source>
        <dbReference type="EMBL" id="KKM02380.1"/>
    </source>
</evidence>